<feature type="compositionally biased region" description="Basic and acidic residues" evidence="1">
    <location>
        <begin position="58"/>
        <end position="91"/>
    </location>
</feature>
<feature type="region of interest" description="Disordered" evidence="1">
    <location>
        <begin position="52"/>
        <end position="108"/>
    </location>
</feature>
<name>A0AAN9EFC8_CROPI</name>
<dbReference type="AlphaFoldDB" id="A0AAN9EFC8"/>
<dbReference type="Proteomes" id="UP001372338">
    <property type="component" value="Unassembled WGS sequence"/>
</dbReference>
<protein>
    <submittedName>
        <fullName evidence="2">Uncharacterized protein</fullName>
    </submittedName>
</protein>
<gene>
    <name evidence="2" type="ORF">RIF29_29759</name>
</gene>
<evidence type="ECO:0000313" key="3">
    <source>
        <dbReference type="Proteomes" id="UP001372338"/>
    </source>
</evidence>
<dbReference type="EMBL" id="JAYWIO010000006">
    <property type="protein sequence ID" value="KAK7256317.1"/>
    <property type="molecule type" value="Genomic_DNA"/>
</dbReference>
<sequence length="108" mass="11792">MISLKEKHEVGKSLVAVGFGEVIRAWKSPTRHIIIGSVLDTRVGKLTLRDSAAGGPAEYHEIHPEPMQHNAEEEAREAKEEDPEGESKEGSDPEVESSALESFALEDS</sequence>
<evidence type="ECO:0000313" key="2">
    <source>
        <dbReference type="EMBL" id="KAK7256317.1"/>
    </source>
</evidence>
<reference evidence="2 3" key="1">
    <citation type="submission" date="2024-01" db="EMBL/GenBank/DDBJ databases">
        <title>The genomes of 5 underutilized Papilionoideae crops provide insights into root nodulation and disease resistanc.</title>
        <authorList>
            <person name="Yuan L."/>
        </authorList>
    </citation>
    <scope>NUCLEOTIDE SEQUENCE [LARGE SCALE GENOMIC DNA]</scope>
    <source>
        <strain evidence="2">ZHUSHIDOU_FW_LH</strain>
        <tissue evidence="2">Leaf</tissue>
    </source>
</reference>
<keyword evidence="3" id="KW-1185">Reference proteome</keyword>
<proteinExistence type="predicted"/>
<evidence type="ECO:0000256" key="1">
    <source>
        <dbReference type="SAM" id="MobiDB-lite"/>
    </source>
</evidence>
<comment type="caution">
    <text evidence="2">The sequence shown here is derived from an EMBL/GenBank/DDBJ whole genome shotgun (WGS) entry which is preliminary data.</text>
</comment>
<accession>A0AAN9EFC8</accession>
<organism evidence="2 3">
    <name type="scientific">Crotalaria pallida</name>
    <name type="common">Smooth rattlebox</name>
    <name type="synonym">Crotalaria striata</name>
    <dbReference type="NCBI Taxonomy" id="3830"/>
    <lineage>
        <taxon>Eukaryota</taxon>
        <taxon>Viridiplantae</taxon>
        <taxon>Streptophyta</taxon>
        <taxon>Embryophyta</taxon>
        <taxon>Tracheophyta</taxon>
        <taxon>Spermatophyta</taxon>
        <taxon>Magnoliopsida</taxon>
        <taxon>eudicotyledons</taxon>
        <taxon>Gunneridae</taxon>
        <taxon>Pentapetalae</taxon>
        <taxon>rosids</taxon>
        <taxon>fabids</taxon>
        <taxon>Fabales</taxon>
        <taxon>Fabaceae</taxon>
        <taxon>Papilionoideae</taxon>
        <taxon>50 kb inversion clade</taxon>
        <taxon>genistoids sensu lato</taxon>
        <taxon>core genistoids</taxon>
        <taxon>Crotalarieae</taxon>
        <taxon>Crotalaria</taxon>
    </lineage>
</organism>